<accession>A0A7I8VRU3</accession>
<dbReference type="GO" id="GO:0005737">
    <property type="term" value="C:cytoplasm"/>
    <property type="evidence" value="ECO:0007669"/>
    <property type="project" value="TreeGrafter"/>
</dbReference>
<proteinExistence type="inferred from homology"/>
<dbReference type="CDD" id="cd06526">
    <property type="entry name" value="metazoan_ACD"/>
    <property type="match status" value="1"/>
</dbReference>
<evidence type="ECO:0000256" key="1">
    <source>
        <dbReference type="PROSITE-ProRule" id="PRU00285"/>
    </source>
</evidence>
<dbReference type="GO" id="GO:0005634">
    <property type="term" value="C:nucleus"/>
    <property type="evidence" value="ECO:0007669"/>
    <property type="project" value="TreeGrafter"/>
</dbReference>
<evidence type="ECO:0000313" key="6">
    <source>
        <dbReference type="Proteomes" id="UP000549394"/>
    </source>
</evidence>
<dbReference type="GO" id="GO:0042026">
    <property type="term" value="P:protein refolding"/>
    <property type="evidence" value="ECO:0007669"/>
    <property type="project" value="TreeGrafter"/>
</dbReference>
<dbReference type="Proteomes" id="UP000549394">
    <property type="component" value="Unassembled WGS sequence"/>
</dbReference>
<keyword evidence="6" id="KW-1185">Reference proteome</keyword>
<dbReference type="GO" id="GO:0009408">
    <property type="term" value="P:response to heat"/>
    <property type="evidence" value="ECO:0007669"/>
    <property type="project" value="TreeGrafter"/>
</dbReference>
<evidence type="ECO:0000313" key="5">
    <source>
        <dbReference type="EMBL" id="CAD5118993.1"/>
    </source>
</evidence>
<reference evidence="4 6" key="1">
    <citation type="submission" date="2020-08" db="EMBL/GenBank/DDBJ databases">
        <authorList>
            <person name="Hejnol A."/>
        </authorList>
    </citation>
    <scope>NUCLEOTIDE SEQUENCE [LARGE SCALE GENOMIC DNA]</scope>
</reference>
<dbReference type="PROSITE" id="PS01031">
    <property type="entry name" value="SHSP"/>
    <property type="match status" value="1"/>
</dbReference>
<dbReference type="PANTHER" id="PTHR45640">
    <property type="entry name" value="HEAT SHOCK PROTEIN HSP-12.2-RELATED"/>
    <property type="match status" value="1"/>
</dbReference>
<dbReference type="EMBL" id="CAJFCJ010000009">
    <property type="protein sequence ID" value="CAD5118993.1"/>
    <property type="molecule type" value="Genomic_DNA"/>
</dbReference>
<organism evidence="4 6">
    <name type="scientific">Dimorphilus gyrociliatus</name>
    <dbReference type="NCBI Taxonomy" id="2664684"/>
    <lineage>
        <taxon>Eukaryota</taxon>
        <taxon>Metazoa</taxon>
        <taxon>Spiralia</taxon>
        <taxon>Lophotrochozoa</taxon>
        <taxon>Annelida</taxon>
        <taxon>Polychaeta</taxon>
        <taxon>Polychaeta incertae sedis</taxon>
        <taxon>Dinophilidae</taxon>
        <taxon>Dimorphilus</taxon>
    </lineage>
</organism>
<dbReference type="EMBL" id="CAJFCJ010000009">
    <property type="protein sequence ID" value="CAD5118990.1"/>
    <property type="molecule type" value="Genomic_DNA"/>
</dbReference>
<dbReference type="GO" id="GO:0051082">
    <property type="term" value="F:unfolded protein binding"/>
    <property type="evidence" value="ECO:0007669"/>
    <property type="project" value="TreeGrafter"/>
</dbReference>
<dbReference type="PRINTS" id="PR00299">
    <property type="entry name" value="ACRYSTALLIN"/>
</dbReference>
<dbReference type="Pfam" id="PF00011">
    <property type="entry name" value="HSP20"/>
    <property type="match status" value="1"/>
</dbReference>
<dbReference type="SUPFAM" id="SSF49764">
    <property type="entry name" value="HSP20-like chaperones"/>
    <property type="match status" value="1"/>
</dbReference>
<dbReference type="InterPro" id="IPR002068">
    <property type="entry name" value="A-crystallin/Hsp20_dom"/>
</dbReference>
<comment type="similarity">
    <text evidence="1 2">Belongs to the small heat shock protein (HSP20) family.</text>
</comment>
<dbReference type="InterPro" id="IPR008978">
    <property type="entry name" value="HSP20-like_chaperone"/>
</dbReference>
<sequence length="187" mass="21799">MSFRHLPVMRLPSPSWDLWPSRNDDWFHNRWSDWMTNMQRTFDAMDEDFRQISRAFDNHMEQTHRSVLGSHTETDLPANVGWKLVDDKEKNQRKLHLDLPVKNYEPEEIKVTVEGGTLTIKATHQHEKDGEKVFRECVRKFTLPKGVKEEDLKCNLNADGRLSVEAVAPAAISDGEKVIPIQYEKSK</sequence>
<dbReference type="AlphaFoldDB" id="A0A7I8VRU3"/>
<name>A0A7I8VRU3_9ANNE</name>
<evidence type="ECO:0000313" key="4">
    <source>
        <dbReference type="EMBL" id="CAD5118990.1"/>
    </source>
</evidence>
<feature type="domain" description="SHSP" evidence="3">
    <location>
        <begin position="75"/>
        <end position="184"/>
    </location>
</feature>
<dbReference type="PANTHER" id="PTHR45640:SF26">
    <property type="entry name" value="RE23625P"/>
    <property type="match status" value="1"/>
</dbReference>
<dbReference type="InterPro" id="IPR001436">
    <property type="entry name" value="Alpha-crystallin/sHSP_animal"/>
</dbReference>
<dbReference type="OrthoDB" id="1431247at2759"/>
<comment type="caution">
    <text evidence="4">The sequence shown here is derived from an EMBL/GenBank/DDBJ whole genome shotgun (WGS) entry which is preliminary data.</text>
</comment>
<evidence type="ECO:0000256" key="2">
    <source>
        <dbReference type="RuleBase" id="RU003616"/>
    </source>
</evidence>
<gene>
    <name evidence="4" type="ORF">DGYR_LOCUS7287</name>
    <name evidence="5" type="ORF">DGYR_LOCUS7290</name>
</gene>
<protein>
    <recommendedName>
        <fullName evidence="3">SHSP domain-containing protein</fullName>
    </recommendedName>
</protein>
<dbReference type="Gene3D" id="2.60.40.790">
    <property type="match status" value="1"/>
</dbReference>
<evidence type="ECO:0000259" key="3">
    <source>
        <dbReference type="PROSITE" id="PS01031"/>
    </source>
</evidence>